<gene>
    <name evidence="2" type="ORF">CRH09_14535</name>
</gene>
<name>A0A291RJI3_9NOCA</name>
<protein>
    <submittedName>
        <fullName evidence="2">DUF397 domain-containing protein</fullName>
    </submittedName>
</protein>
<dbReference type="GeneID" id="97127984"/>
<dbReference type="Pfam" id="PF04149">
    <property type="entry name" value="DUF397"/>
    <property type="match status" value="1"/>
</dbReference>
<organism evidence="2 3">
    <name type="scientific">Nocardia terpenica</name>
    <dbReference type="NCBI Taxonomy" id="455432"/>
    <lineage>
        <taxon>Bacteria</taxon>
        <taxon>Bacillati</taxon>
        <taxon>Actinomycetota</taxon>
        <taxon>Actinomycetes</taxon>
        <taxon>Mycobacteriales</taxon>
        <taxon>Nocardiaceae</taxon>
        <taxon>Nocardia</taxon>
    </lineage>
</organism>
<evidence type="ECO:0000313" key="2">
    <source>
        <dbReference type="EMBL" id="ATL67232.1"/>
    </source>
</evidence>
<dbReference type="RefSeq" id="WP_098694378.1">
    <property type="nucleotide sequence ID" value="NZ_CP023778.1"/>
</dbReference>
<reference evidence="2 3" key="1">
    <citation type="submission" date="2017-10" db="EMBL/GenBank/DDBJ databases">
        <title>Comparative genomics between pathogenic Norcardia.</title>
        <authorList>
            <person name="Zeng L."/>
        </authorList>
    </citation>
    <scope>NUCLEOTIDE SEQUENCE [LARGE SCALE GENOMIC DNA]</scope>
    <source>
        <strain evidence="2 3">NC_YFY_NT001</strain>
    </source>
</reference>
<dbReference type="KEGG" id="ntp:CRH09_14535"/>
<accession>A0A291RJI3</accession>
<dbReference type="AlphaFoldDB" id="A0A291RJI3"/>
<dbReference type="InterPro" id="IPR007278">
    <property type="entry name" value="DUF397"/>
</dbReference>
<proteinExistence type="predicted"/>
<sequence>MGVVGVRWRDSEGITPFETRPTDPDGHYVGLVPFRRGSVAVFDTRDDDGPVLLFTTDDWVAFVEGCPTGQD</sequence>
<evidence type="ECO:0000259" key="1">
    <source>
        <dbReference type="Pfam" id="PF04149"/>
    </source>
</evidence>
<evidence type="ECO:0000313" key="3">
    <source>
        <dbReference type="Proteomes" id="UP000221961"/>
    </source>
</evidence>
<feature type="domain" description="DUF397" evidence="1">
    <location>
        <begin position="35"/>
        <end position="65"/>
    </location>
</feature>
<dbReference type="EMBL" id="CP023778">
    <property type="protein sequence ID" value="ATL67232.1"/>
    <property type="molecule type" value="Genomic_DNA"/>
</dbReference>
<dbReference type="Proteomes" id="UP000221961">
    <property type="component" value="Chromosome"/>
</dbReference>